<comment type="caution">
    <text evidence="9">The sequence shown here is derived from an EMBL/GenBank/DDBJ whole genome shotgun (WGS) entry which is preliminary data.</text>
</comment>
<dbReference type="GO" id="GO:0004252">
    <property type="term" value="F:serine-type endopeptidase activity"/>
    <property type="evidence" value="ECO:0007669"/>
    <property type="project" value="InterPro"/>
</dbReference>
<keyword evidence="6 7" id="KW-0472">Membrane</keyword>
<protein>
    <submittedName>
        <fullName evidence="9">Putative rhomboid protease YdcA</fullName>
    </submittedName>
</protein>
<dbReference type="InterPro" id="IPR035952">
    <property type="entry name" value="Rhomboid-like_sf"/>
</dbReference>
<feature type="transmembrane region" description="Helical" evidence="7">
    <location>
        <begin position="71"/>
        <end position="91"/>
    </location>
</feature>
<feature type="transmembrane region" description="Helical" evidence="7">
    <location>
        <begin position="160"/>
        <end position="175"/>
    </location>
</feature>
<evidence type="ECO:0000256" key="5">
    <source>
        <dbReference type="ARBA" id="ARBA00022989"/>
    </source>
</evidence>
<evidence type="ECO:0000256" key="7">
    <source>
        <dbReference type="SAM" id="Phobius"/>
    </source>
</evidence>
<gene>
    <name evidence="9" type="primary">ydcA</name>
    <name evidence="9" type="ORF">GCM10007096_38130</name>
</gene>
<evidence type="ECO:0000256" key="3">
    <source>
        <dbReference type="ARBA" id="ARBA00022692"/>
    </source>
</evidence>
<dbReference type="Pfam" id="PF01694">
    <property type="entry name" value="Rhomboid"/>
    <property type="match status" value="1"/>
</dbReference>
<feature type="transmembrane region" description="Helical" evidence="7">
    <location>
        <begin position="181"/>
        <end position="200"/>
    </location>
</feature>
<evidence type="ECO:0000259" key="8">
    <source>
        <dbReference type="Pfam" id="PF01694"/>
    </source>
</evidence>
<keyword evidence="9" id="KW-0645">Protease</keyword>
<comment type="similarity">
    <text evidence="2">Belongs to the peptidase S54 family.</text>
</comment>
<evidence type="ECO:0000256" key="6">
    <source>
        <dbReference type="ARBA" id="ARBA00023136"/>
    </source>
</evidence>
<comment type="subcellular location">
    <subcellularLocation>
        <location evidence="1">Membrane</location>
        <topology evidence="1">Multi-pass membrane protein</topology>
    </subcellularLocation>
</comment>
<dbReference type="InterPro" id="IPR022764">
    <property type="entry name" value="Peptidase_S54_rhomboid_dom"/>
</dbReference>
<evidence type="ECO:0000313" key="10">
    <source>
        <dbReference type="Proteomes" id="UP000656813"/>
    </source>
</evidence>
<dbReference type="GO" id="GO:0016020">
    <property type="term" value="C:membrane"/>
    <property type="evidence" value="ECO:0007669"/>
    <property type="project" value="UniProtKB-SubCell"/>
</dbReference>
<feature type="transmembrane region" description="Helical" evidence="7">
    <location>
        <begin position="128"/>
        <end position="148"/>
    </location>
</feature>
<reference evidence="9" key="1">
    <citation type="journal article" date="2014" name="Int. J. Syst. Evol. Microbiol.">
        <title>Complete genome sequence of Corynebacterium casei LMG S-19264T (=DSM 44701T), isolated from a smear-ripened cheese.</title>
        <authorList>
            <consortium name="US DOE Joint Genome Institute (JGI-PGF)"/>
            <person name="Walter F."/>
            <person name="Albersmeier A."/>
            <person name="Kalinowski J."/>
            <person name="Ruckert C."/>
        </authorList>
    </citation>
    <scope>NUCLEOTIDE SEQUENCE</scope>
    <source>
        <strain evidence="9">CGMCC 1.12777</strain>
    </source>
</reference>
<dbReference type="SUPFAM" id="SSF144091">
    <property type="entry name" value="Rhomboid-like"/>
    <property type="match status" value="1"/>
</dbReference>
<reference evidence="9" key="2">
    <citation type="submission" date="2020-09" db="EMBL/GenBank/DDBJ databases">
        <authorList>
            <person name="Sun Q."/>
            <person name="Zhou Y."/>
        </authorList>
    </citation>
    <scope>NUCLEOTIDE SEQUENCE</scope>
    <source>
        <strain evidence="9">CGMCC 1.12777</strain>
    </source>
</reference>
<dbReference type="AlphaFoldDB" id="A0A8J3ENU4"/>
<dbReference type="InterPro" id="IPR050925">
    <property type="entry name" value="Rhomboid_protease_S54"/>
</dbReference>
<feature type="transmembrane region" description="Helical" evidence="7">
    <location>
        <begin position="103"/>
        <end position="122"/>
    </location>
</feature>
<keyword evidence="10" id="KW-1185">Reference proteome</keyword>
<accession>A0A8J3ENU4</accession>
<keyword evidence="4" id="KW-0378">Hydrolase</keyword>
<feature type="domain" description="Peptidase S54 rhomboid" evidence="8">
    <location>
        <begin position="62"/>
        <end position="199"/>
    </location>
</feature>
<organism evidence="9 10">
    <name type="scientific">Pullulanibacillus pueri</name>
    <dbReference type="NCBI Taxonomy" id="1437324"/>
    <lineage>
        <taxon>Bacteria</taxon>
        <taxon>Bacillati</taxon>
        <taxon>Bacillota</taxon>
        <taxon>Bacilli</taxon>
        <taxon>Bacillales</taxon>
        <taxon>Sporolactobacillaceae</taxon>
        <taxon>Pullulanibacillus</taxon>
    </lineage>
</organism>
<dbReference type="PANTHER" id="PTHR43731:SF14">
    <property type="entry name" value="PRESENILIN-ASSOCIATED RHOMBOID-LIKE PROTEIN, MITOCHONDRIAL"/>
    <property type="match status" value="1"/>
</dbReference>
<dbReference type="EMBL" id="BMFV01000041">
    <property type="protein sequence ID" value="GGH87643.1"/>
    <property type="molecule type" value="Genomic_DNA"/>
</dbReference>
<evidence type="ECO:0000313" key="9">
    <source>
        <dbReference type="EMBL" id="GGH87643.1"/>
    </source>
</evidence>
<keyword evidence="5 7" id="KW-1133">Transmembrane helix</keyword>
<keyword evidence="3 7" id="KW-0812">Transmembrane</keyword>
<dbReference type="Proteomes" id="UP000656813">
    <property type="component" value="Unassembled WGS sequence"/>
</dbReference>
<dbReference type="Gene3D" id="1.20.1540.10">
    <property type="entry name" value="Rhomboid-like"/>
    <property type="match status" value="1"/>
</dbReference>
<dbReference type="GO" id="GO:0006508">
    <property type="term" value="P:proteolysis"/>
    <property type="evidence" value="ECO:0007669"/>
    <property type="project" value="UniProtKB-KW"/>
</dbReference>
<evidence type="ECO:0000256" key="1">
    <source>
        <dbReference type="ARBA" id="ARBA00004141"/>
    </source>
</evidence>
<evidence type="ECO:0000256" key="4">
    <source>
        <dbReference type="ARBA" id="ARBA00022801"/>
    </source>
</evidence>
<proteinExistence type="inferred from homology"/>
<sequence>MFIRTESFKEFLRFYPIVSIIIAINLLVWMIYKLALWFHIPHIAEYIVFWGFGSNFRVQAYHEWYRVITPIFTHFDFSHVFFNSFSIFLFAPALESLLGKWKFIVAYLGSGIISNVLQYFFADISLQYIGASGAIFGLFGIFLFIITLRKHLLDKGSRQMILVILILNVAWTLFFPSNIDILGHLFGLLAGFVLGPILLFRNRGSYYYRPR</sequence>
<dbReference type="RefSeq" id="WP_188498969.1">
    <property type="nucleotide sequence ID" value="NZ_BMFV01000041.1"/>
</dbReference>
<name>A0A8J3ENU4_9BACL</name>
<dbReference type="PANTHER" id="PTHR43731">
    <property type="entry name" value="RHOMBOID PROTEASE"/>
    <property type="match status" value="1"/>
</dbReference>
<feature type="transmembrane region" description="Helical" evidence="7">
    <location>
        <begin position="12"/>
        <end position="32"/>
    </location>
</feature>
<evidence type="ECO:0000256" key="2">
    <source>
        <dbReference type="ARBA" id="ARBA00009045"/>
    </source>
</evidence>